<dbReference type="SMART" id="SM01268">
    <property type="entry name" value="BTD"/>
    <property type="match status" value="1"/>
</dbReference>
<dbReference type="AlphaFoldDB" id="A0A367KRD9"/>
<dbReference type="SMART" id="SM01267">
    <property type="entry name" value="LAG1_DNAbind"/>
    <property type="match status" value="1"/>
</dbReference>
<evidence type="ECO:0000259" key="9">
    <source>
        <dbReference type="SMART" id="SM01268"/>
    </source>
</evidence>
<keyword evidence="11" id="KW-1185">Reference proteome</keyword>
<evidence type="ECO:0000256" key="2">
    <source>
        <dbReference type="ARBA" id="ARBA00009704"/>
    </source>
</evidence>
<dbReference type="GO" id="GO:0001228">
    <property type="term" value="F:DNA-binding transcription activator activity, RNA polymerase II-specific"/>
    <property type="evidence" value="ECO:0007669"/>
    <property type="project" value="InterPro"/>
</dbReference>
<comment type="caution">
    <text evidence="10">The sequence shown here is derived from an EMBL/GenBank/DDBJ whole genome shotgun (WGS) entry which is preliminary data.</text>
</comment>
<feature type="domain" description="RBP-J/Cbf11/Cbf12 DNA binding" evidence="8">
    <location>
        <begin position="245"/>
        <end position="401"/>
    </location>
</feature>
<comment type="subcellular location">
    <subcellularLocation>
        <location evidence="1">Nucleus</location>
    </subcellularLocation>
</comment>
<dbReference type="InterPro" id="IPR013783">
    <property type="entry name" value="Ig-like_fold"/>
</dbReference>
<dbReference type="InterPro" id="IPR015350">
    <property type="entry name" value="Beta-trefoil_DNA-bd_dom"/>
</dbReference>
<evidence type="ECO:0008006" key="12">
    <source>
        <dbReference type="Google" id="ProtNLM"/>
    </source>
</evidence>
<dbReference type="SUPFAM" id="SSF110217">
    <property type="entry name" value="DNA-binding protein LAG-1 (CSL)"/>
    <property type="match status" value="1"/>
</dbReference>
<dbReference type="SUPFAM" id="SSF81296">
    <property type="entry name" value="E set domains"/>
    <property type="match status" value="1"/>
</dbReference>
<evidence type="ECO:0000313" key="11">
    <source>
        <dbReference type="Proteomes" id="UP000253551"/>
    </source>
</evidence>
<keyword evidence="3" id="KW-0805">Transcription regulation</keyword>
<evidence type="ECO:0000256" key="1">
    <source>
        <dbReference type="ARBA" id="ARBA00004123"/>
    </source>
</evidence>
<feature type="region of interest" description="Disordered" evidence="7">
    <location>
        <begin position="623"/>
        <end position="654"/>
    </location>
</feature>
<dbReference type="GO" id="GO:0000978">
    <property type="term" value="F:RNA polymerase II cis-regulatory region sequence-specific DNA binding"/>
    <property type="evidence" value="ECO:0007669"/>
    <property type="project" value="InterPro"/>
</dbReference>
<dbReference type="EMBL" id="PJQM01000585">
    <property type="protein sequence ID" value="RCI04759.1"/>
    <property type="molecule type" value="Genomic_DNA"/>
</dbReference>
<name>A0A367KRD9_RHIST</name>
<reference evidence="10 11" key="1">
    <citation type="journal article" date="2018" name="G3 (Bethesda)">
        <title>Phylogenetic and Phylogenomic Definition of Rhizopus Species.</title>
        <authorList>
            <person name="Gryganskyi A.P."/>
            <person name="Golan J."/>
            <person name="Dolatabadi S."/>
            <person name="Mondo S."/>
            <person name="Robb S."/>
            <person name="Idnurm A."/>
            <person name="Muszewska A."/>
            <person name="Steczkiewicz K."/>
            <person name="Masonjones S."/>
            <person name="Liao H.L."/>
            <person name="Gajdeczka M.T."/>
            <person name="Anike F."/>
            <person name="Vuek A."/>
            <person name="Anishchenko I.M."/>
            <person name="Voigt K."/>
            <person name="de Hoog G.S."/>
            <person name="Smith M.E."/>
            <person name="Heitman J."/>
            <person name="Vilgalys R."/>
            <person name="Stajich J.E."/>
        </authorList>
    </citation>
    <scope>NUCLEOTIDE SEQUENCE [LARGE SCALE GENOMIC DNA]</scope>
    <source>
        <strain evidence="10 11">LSU 92-RS-03</strain>
    </source>
</reference>
<evidence type="ECO:0000256" key="7">
    <source>
        <dbReference type="SAM" id="MobiDB-lite"/>
    </source>
</evidence>
<dbReference type="GO" id="GO:0005634">
    <property type="term" value="C:nucleus"/>
    <property type="evidence" value="ECO:0007669"/>
    <property type="project" value="UniProtKB-SubCell"/>
</dbReference>
<evidence type="ECO:0000256" key="5">
    <source>
        <dbReference type="ARBA" id="ARBA00023163"/>
    </source>
</evidence>
<dbReference type="Gene3D" id="2.60.40.10">
    <property type="entry name" value="Immunoglobulins"/>
    <property type="match status" value="1"/>
</dbReference>
<dbReference type="InterPro" id="IPR036358">
    <property type="entry name" value="BTD_sf"/>
</dbReference>
<dbReference type="PANTHER" id="PTHR10665">
    <property type="entry name" value="RECOMBINING BINDING PROTEIN SUPPRESSOR OF HAIRLESS"/>
    <property type="match status" value="1"/>
</dbReference>
<dbReference type="SUPFAM" id="SSF49417">
    <property type="entry name" value="p53-like transcription factors"/>
    <property type="match status" value="1"/>
</dbReference>
<dbReference type="InterPro" id="IPR015351">
    <property type="entry name" value="RBP-J/Cbf11/Cbf12_DNA-bd"/>
</dbReference>
<dbReference type="InterPro" id="IPR040159">
    <property type="entry name" value="CLS_fam"/>
</dbReference>
<evidence type="ECO:0000259" key="8">
    <source>
        <dbReference type="SMART" id="SM01267"/>
    </source>
</evidence>
<feature type="domain" description="Beta-trefoil DNA-binding" evidence="9">
    <location>
        <begin position="402"/>
        <end position="665"/>
    </location>
</feature>
<accession>A0A367KRD9</accession>
<evidence type="ECO:0000256" key="6">
    <source>
        <dbReference type="ARBA" id="ARBA00023242"/>
    </source>
</evidence>
<protein>
    <recommendedName>
        <fullName evidence="12">Recombining binding protein suppressor of hairless-like protein</fullName>
    </recommendedName>
</protein>
<organism evidence="10 11">
    <name type="scientific">Rhizopus stolonifer</name>
    <name type="common">Rhizopus nigricans</name>
    <dbReference type="NCBI Taxonomy" id="4846"/>
    <lineage>
        <taxon>Eukaryota</taxon>
        <taxon>Fungi</taxon>
        <taxon>Fungi incertae sedis</taxon>
        <taxon>Mucoromycota</taxon>
        <taxon>Mucoromycotina</taxon>
        <taxon>Mucoromycetes</taxon>
        <taxon>Mucorales</taxon>
        <taxon>Mucorineae</taxon>
        <taxon>Rhizopodaceae</taxon>
        <taxon>Rhizopus</taxon>
    </lineage>
</organism>
<dbReference type="STRING" id="4846.A0A367KRD9"/>
<dbReference type="Gene3D" id="2.60.40.1450">
    <property type="entry name" value="LAG1, DNA binding domain"/>
    <property type="match status" value="1"/>
</dbReference>
<dbReference type="Gene3D" id="2.80.10.50">
    <property type="match status" value="1"/>
</dbReference>
<keyword evidence="6" id="KW-0539">Nucleus</keyword>
<feature type="region of interest" description="Disordered" evidence="7">
    <location>
        <begin position="186"/>
        <end position="209"/>
    </location>
</feature>
<dbReference type="InterPro" id="IPR008967">
    <property type="entry name" value="p53-like_TF_DNA-bd_sf"/>
</dbReference>
<evidence type="ECO:0000256" key="4">
    <source>
        <dbReference type="ARBA" id="ARBA00023125"/>
    </source>
</evidence>
<dbReference type="InterPro" id="IPR014756">
    <property type="entry name" value="Ig_E-set"/>
</dbReference>
<gene>
    <name evidence="10" type="ORF">CU098_012663</name>
</gene>
<sequence length="788" mass="87833">MFTTESRKRKQDDMSKLSSSMPTNWSDFIYSSPSSPSVDNALYDHSTLQQSHVEPNNGTNSRRHSVAVGELDYHSFDLNMLPHFLDERPVHKRAMSLREDDLVLNNPLFSPSFLEALMSENTRPRGLSIDNSVISDFSLHDLSNSDLFKFNTDEQTITPSATITNEINLMADWLLEQDEQHILKRQRRTTDSPLGSSSSSSSSPPITPMQQVSLGFEEQDDTSLQPLIQNYLLQKHQNFIPGEKTVTILTSRVAQKSYGTEKRFLCPPPATILKGANWWTTDKLTDKNSPSNFKSQTNALQSPKLTIQISGETIQQSGTIEWQDSHSAIRDKKLVEDNLTTFGRCVSKQLFINDADEKRKRVEVLANIQLANGLSFGTFQSKGIKVISKPSKKRQSVKNMELCIHHGTTISLFNRIRSQTVSTKYLGVSTNQLDNANGTCFVSRTGTWDPFVIWIVDTSCTSENINKPKHNSTNPDYPPSPAIALQSYSPLAIHYNQPVVLQCVTTGLVSPVMIIRKVDKQSLVLGGNSVSQSSQTQTLGGECSDETLGDPVSQLHKVAFQIVQDPSFHQDNTQQEDIVPRWKIPQSSHPVTYLACLNDVVGMHKTTSTRDLVPQCQEQLPAEPWSDLVPKEPLRRLSNSESKGRRGSLGKSSGSLVDGLEGACWTEDVSDAAVWTIVGTDSASYTFWTPPDRQPTSISSFPILHQVTKQGDYLIMSGENFSHDMEVWFGDIKSSLTDYISGESIHCKIPVITHSPTIEQDDPTTKKIPLLLVRGNGVVHKTNTYHIL</sequence>
<dbReference type="Pfam" id="PF09271">
    <property type="entry name" value="LAG1-DNAbind"/>
    <property type="match status" value="1"/>
</dbReference>
<keyword evidence="4" id="KW-0238">DNA-binding</keyword>
<dbReference type="OrthoDB" id="5600360at2759"/>
<evidence type="ECO:0000256" key="3">
    <source>
        <dbReference type="ARBA" id="ARBA00023015"/>
    </source>
</evidence>
<dbReference type="InterPro" id="IPR038007">
    <property type="entry name" value="RBP-Jkappa_IPT"/>
</dbReference>
<dbReference type="FunFam" id="2.60.40.1450:FF:000003">
    <property type="entry name" value="Related to J kappa-recombination signal binding protein"/>
    <property type="match status" value="1"/>
</dbReference>
<keyword evidence="5" id="KW-0804">Transcription</keyword>
<feature type="region of interest" description="Disordered" evidence="7">
    <location>
        <begin position="1"/>
        <end position="20"/>
    </location>
</feature>
<evidence type="ECO:0000313" key="10">
    <source>
        <dbReference type="EMBL" id="RCI04759.1"/>
    </source>
</evidence>
<dbReference type="Proteomes" id="UP000253551">
    <property type="component" value="Unassembled WGS sequence"/>
</dbReference>
<dbReference type="Pfam" id="PF20144">
    <property type="entry name" value="TIG_SUH"/>
    <property type="match status" value="1"/>
</dbReference>
<dbReference type="InterPro" id="IPR037095">
    <property type="entry name" value="RBP-J/Cbf11_DNA-bd_sf"/>
</dbReference>
<proteinExistence type="inferred from homology"/>
<comment type="similarity">
    <text evidence="2">Belongs to the Su(H) family.</text>
</comment>
<dbReference type="Pfam" id="PF09270">
    <property type="entry name" value="BTD"/>
    <property type="match status" value="1"/>
</dbReference>